<evidence type="ECO:0000313" key="2">
    <source>
        <dbReference type="EMBL" id="KUJ08914.1"/>
    </source>
</evidence>
<accession>A0A132BAM8</accession>
<keyword evidence="3" id="KW-1185">Reference proteome</keyword>
<reference evidence="2 3" key="1">
    <citation type="submission" date="2015-10" db="EMBL/GenBank/DDBJ databases">
        <title>Full genome of DAOMC 229536 Phialocephala scopiformis, a fungal endophyte of spruce producing the potent anti-insectan compound rugulosin.</title>
        <authorList>
            <consortium name="DOE Joint Genome Institute"/>
            <person name="Walker A.K."/>
            <person name="Frasz S.L."/>
            <person name="Seifert K.A."/>
            <person name="Miller J.D."/>
            <person name="Mondo S.J."/>
            <person name="Labutti K."/>
            <person name="Lipzen A."/>
            <person name="Dockter R."/>
            <person name="Kennedy M."/>
            <person name="Grigoriev I.V."/>
            <person name="Spatafora J.W."/>
        </authorList>
    </citation>
    <scope>NUCLEOTIDE SEQUENCE [LARGE SCALE GENOMIC DNA]</scope>
    <source>
        <strain evidence="2 3">CBS 120377</strain>
    </source>
</reference>
<protein>
    <recommendedName>
        <fullName evidence="4">Circumsporozoite protein</fullName>
    </recommendedName>
</protein>
<dbReference type="AlphaFoldDB" id="A0A132BAM8"/>
<dbReference type="EMBL" id="KQ947434">
    <property type="protein sequence ID" value="KUJ08914.1"/>
    <property type="molecule type" value="Genomic_DNA"/>
</dbReference>
<dbReference type="OrthoDB" id="2141239at2759"/>
<dbReference type="InParanoid" id="A0A132BAM8"/>
<name>A0A132BAM8_MOLSC</name>
<proteinExistence type="predicted"/>
<feature type="signal peptide" evidence="1">
    <location>
        <begin position="1"/>
        <end position="17"/>
    </location>
</feature>
<organism evidence="2 3">
    <name type="scientific">Mollisia scopiformis</name>
    <name type="common">Conifer needle endophyte fungus</name>
    <name type="synonym">Phialocephala scopiformis</name>
    <dbReference type="NCBI Taxonomy" id="149040"/>
    <lineage>
        <taxon>Eukaryota</taxon>
        <taxon>Fungi</taxon>
        <taxon>Dikarya</taxon>
        <taxon>Ascomycota</taxon>
        <taxon>Pezizomycotina</taxon>
        <taxon>Leotiomycetes</taxon>
        <taxon>Helotiales</taxon>
        <taxon>Mollisiaceae</taxon>
        <taxon>Mollisia</taxon>
    </lineage>
</organism>
<gene>
    <name evidence="2" type="ORF">LY89DRAFT_629452</name>
</gene>
<dbReference type="Proteomes" id="UP000070700">
    <property type="component" value="Unassembled WGS sequence"/>
</dbReference>
<feature type="chain" id="PRO_5007288049" description="Circumsporozoite protein" evidence="1">
    <location>
        <begin position="18"/>
        <end position="411"/>
    </location>
</feature>
<dbReference type="GeneID" id="28820932"/>
<dbReference type="RefSeq" id="XP_018063269.1">
    <property type="nucleotide sequence ID" value="XM_018211206.1"/>
</dbReference>
<evidence type="ECO:0000313" key="3">
    <source>
        <dbReference type="Proteomes" id="UP000070700"/>
    </source>
</evidence>
<evidence type="ECO:0008006" key="4">
    <source>
        <dbReference type="Google" id="ProtNLM"/>
    </source>
</evidence>
<dbReference type="KEGG" id="psco:LY89DRAFT_629452"/>
<sequence length="411" mass="40123">MYTQTLLVALLTAVVEARFGQEQGNGAIAAIGALTDLGSPGQAATLAGNSIQFLLAAANPCGKLTQADSIVSELGTSDAAIAAARGLVAAEQNFNPFVVDIPSICSDPTLPTTAALRGVVPLIDPAVGGEALENANSNTSIITPFNADGLSVAQVMVAQGFSNLTAVALDGTKQAASALGTSASASSNSTSVVSSASSNSSVASVSVAASSSSVIACGAVATTFVTMTGAAASTTASSAAESTDTAAAAASSSTASAGTCTGSGSTLLCSSPAVGAGAVTNAVTGNFDGFVASTNTSLDFGLCVPTMKFEAGLDGRATTAFTFQAIDPLVNKGQEEALNPSIITNRIHDQLTNVCGANQAAKDAAAAAQTMIAALGTRDNSTADAWNTALGFAGTNINPDNAPVTGLVGHT</sequence>
<keyword evidence="1" id="KW-0732">Signal</keyword>
<evidence type="ECO:0000256" key="1">
    <source>
        <dbReference type="SAM" id="SignalP"/>
    </source>
</evidence>